<feature type="compositionally biased region" description="Gly residues" evidence="1">
    <location>
        <begin position="175"/>
        <end position="191"/>
    </location>
</feature>
<feature type="compositionally biased region" description="Low complexity" evidence="1">
    <location>
        <begin position="129"/>
        <end position="138"/>
    </location>
</feature>
<protein>
    <submittedName>
        <fullName evidence="2">(raccoon dog) hypothetical protein</fullName>
    </submittedName>
</protein>
<dbReference type="EMBL" id="CAJHUB010000768">
    <property type="protein sequence ID" value="CAD7688617.1"/>
    <property type="molecule type" value="Genomic_DNA"/>
</dbReference>
<evidence type="ECO:0000313" key="3">
    <source>
        <dbReference type="Proteomes" id="UP000645828"/>
    </source>
</evidence>
<evidence type="ECO:0000313" key="2">
    <source>
        <dbReference type="EMBL" id="CAD7688617.1"/>
    </source>
</evidence>
<name>A0A811ZIF9_NYCPR</name>
<dbReference type="Proteomes" id="UP000645828">
    <property type="component" value="Unassembled WGS sequence"/>
</dbReference>
<comment type="caution">
    <text evidence="2">The sequence shown here is derived from an EMBL/GenBank/DDBJ whole genome shotgun (WGS) entry which is preliminary data.</text>
</comment>
<organism evidence="2 3">
    <name type="scientific">Nyctereutes procyonoides</name>
    <name type="common">Raccoon dog</name>
    <name type="synonym">Canis procyonoides</name>
    <dbReference type="NCBI Taxonomy" id="34880"/>
    <lineage>
        <taxon>Eukaryota</taxon>
        <taxon>Metazoa</taxon>
        <taxon>Chordata</taxon>
        <taxon>Craniata</taxon>
        <taxon>Vertebrata</taxon>
        <taxon>Euteleostomi</taxon>
        <taxon>Mammalia</taxon>
        <taxon>Eutheria</taxon>
        <taxon>Laurasiatheria</taxon>
        <taxon>Carnivora</taxon>
        <taxon>Caniformia</taxon>
        <taxon>Canidae</taxon>
        <taxon>Nyctereutes</taxon>
    </lineage>
</organism>
<feature type="region of interest" description="Disordered" evidence="1">
    <location>
        <begin position="119"/>
        <end position="138"/>
    </location>
</feature>
<dbReference type="AlphaFoldDB" id="A0A811ZIF9"/>
<proteinExistence type="predicted"/>
<gene>
    <name evidence="2" type="ORF">NYPRO_LOCUS21410</name>
</gene>
<feature type="region of interest" description="Disordered" evidence="1">
    <location>
        <begin position="170"/>
        <end position="195"/>
    </location>
</feature>
<keyword evidence="3" id="KW-1185">Reference proteome</keyword>
<sequence>MSEDNTEGLVSVGCGAPGPRQWALCRGGCCPTSPSSGSQILNYLCPPTPVLCLFGVSVYRVGAMSVSLFLRKLSEIQEPQDVQGEPSPRVSSPDCGTSLTLLGFSVLVANFSCPQRVPEEERVDAPDQSAASRAVARSPSAVSPWVPHRWMCRLGSKRQSHSSILDLTRSRAPGVGEGGNHGPRGGGGLPGRGASQMQTLSYTARVSPATRKHLQKIRILLLCSLYRTPSHQRLSGHCSGVRRVRRLPDSPHPHPLGKSKCREMSLSWTWGSAGETDGSLLKGWTNITRQSRHGGGGGGQRDPIMFLP</sequence>
<accession>A0A811ZIF9</accession>
<reference evidence="2" key="1">
    <citation type="submission" date="2020-12" db="EMBL/GenBank/DDBJ databases">
        <authorList>
            <consortium name="Molecular Ecology Group"/>
        </authorList>
    </citation>
    <scope>NUCLEOTIDE SEQUENCE</scope>
    <source>
        <strain evidence="2">TBG_1078</strain>
    </source>
</reference>
<evidence type="ECO:0000256" key="1">
    <source>
        <dbReference type="SAM" id="MobiDB-lite"/>
    </source>
</evidence>